<accession>A0A068NPI7</accession>
<keyword evidence="2" id="KW-1185">Reference proteome</keyword>
<dbReference type="AlphaFoldDB" id="A0A068NPI7"/>
<dbReference type="KEGG" id="fgi:OP10G_2100"/>
<evidence type="ECO:0008006" key="3">
    <source>
        <dbReference type="Google" id="ProtNLM"/>
    </source>
</evidence>
<dbReference type="EMBL" id="CP007139">
    <property type="protein sequence ID" value="AIE85468.1"/>
    <property type="molecule type" value="Genomic_DNA"/>
</dbReference>
<evidence type="ECO:0000313" key="2">
    <source>
        <dbReference type="Proteomes" id="UP000027982"/>
    </source>
</evidence>
<dbReference type="Pfam" id="PF07642">
    <property type="entry name" value="BBP2"/>
    <property type="match status" value="1"/>
</dbReference>
<dbReference type="Proteomes" id="UP000027982">
    <property type="component" value="Chromosome"/>
</dbReference>
<dbReference type="HOGENOM" id="CLU_047565_0_0_0"/>
<sequence length="363" mass="38791">MMLAIFSSISIISAQAADDLFKDVTFSGHADLYYQFDFNKPGSRTDLAWRQFDVKHDQFALAALQFNISKAPKEGSPFGFTLSVAAGKNQDIIHAAEPGGKDTYKYIQQAYVTYAVSKTGATVDIGKFLTWIGLEGIVTPGNDLYSLSNVFFVCQPIYHMGVRATSPLGKGVTGGLYLVNGWNEVEDSNGAKSYGASLSGTVGSKTNVSLNYYGGVEGASTINGFFGAPAGQTSVHLGDLVLTHQLTPNIKLAVNADYGTSKAVDPGDPSGNFRGIAAYVRDQVSSKVGVALRYDTVSDPDGLRTGGNTRLGSLTAMVEYAVNPNALFRLELRADNSNRDLFASDSGAKNKRTTLTLAHLIKF</sequence>
<protein>
    <recommendedName>
        <fullName evidence="3">Porin</fullName>
    </recommendedName>
</protein>
<dbReference type="OrthoDB" id="111111at2"/>
<proteinExistence type="predicted"/>
<evidence type="ECO:0000313" key="1">
    <source>
        <dbReference type="EMBL" id="AIE85468.1"/>
    </source>
</evidence>
<dbReference type="STRING" id="661478.OP10G_2100"/>
<dbReference type="SUPFAM" id="SSF56935">
    <property type="entry name" value="Porins"/>
    <property type="match status" value="1"/>
</dbReference>
<dbReference type="InterPro" id="IPR011486">
    <property type="entry name" value="BBP2"/>
</dbReference>
<organism evidence="1 2">
    <name type="scientific">Fimbriimonas ginsengisoli Gsoil 348</name>
    <dbReference type="NCBI Taxonomy" id="661478"/>
    <lineage>
        <taxon>Bacteria</taxon>
        <taxon>Bacillati</taxon>
        <taxon>Armatimonadota</taxon>
        <taxon>Fimbriimonadia</taxon>
        <taxon>Fimbriimonadales</taxon>
        <taxon>Fimbriimonadaceae</taxon>
        <taxon>Fimbriimonas</taxon>
    </lineage>
</organism>
<gene>
    <name evidence="1" type="ORF">OP10G_2100</name>
</gene>
<dbReference type="RefSeq" id="WP_025225962.1">
    <property type="nucleotide sequence ID" value="NZ_CP007139.1"/>
</dbReference>
<name>A0A068NPI7_FIMGI</name>
<reference evidence="1 2" key="1">
    <citation type="journal article" date="2014" name="PLoS ONE">
        <title>The first complete genome sequence of the class fimbriimonadia in the phylum armatimonadetes.</title>
        <authorList>
            <person name="Hu Z.Y."/>
            <person name="Wang Y.Z."/>
            <person name="Im W.T."/>
            <person name="Wang S.Y."/>
            <person name="Zhao G.P."/>
            <person name="Zheng H.J."/>
            <person name="Quan Z.X."/>
        </authorList>
    </citation>
    <scope>NUCLEOTIDE SEQUENCE [LARGE SCALE GENOMIC DNA]</scope>
    <source>
        <strain evidence="1">Gsoil 348</strain>
    </source>
</reference>